<reference evidence="1 2" key="1">
    <citation type="submission" date="2019-06" db="EMBL/GenBank/DDBJ databases">
        <title>Persicimonas caeni gen. nov., sp. nov., a predatory bacterium isolated from solar saltern.</title>
        <authorList>
            <person name="Wang S."/>
        </authorList>
    </citation>
    <scope>NUCLEOTIDE SEQUENCE [LARGE SCALE GENOMIC DNA]</scope>
    <source>
        <strain evidence="1 2">YN101</strain>
    </source>
</reference>
<sequence>MFYDRKPSEAYTSSQSLAVGATLRLDVKRVIDPEYELPRNEPTRLVGVESDDPDVVAARGVDLETGSFLVRAKRTGTTDVEIKTAEYGTIDIEVNVREAVSGALGGSSCVSESAPIVVGDEVPLTYTLHDVKGRPLIASDMNPVLSDPEDALVPQSETTGRPTDTWGEFKQYIAAKPGNVSITLDVAPTPRVLEFVEPQAIDESRLTFRDGSDGETKYVFRGVSSLSLEHFVDGQKICSEGSGYIRLHDLLGVELSNQTPDVCSFEETKLRMHAPGTCTVEAVSRNTNGGEGLTATATIELVED</sequence>
<dbReference type="Proteomes" id="UP000315995">
    <property type="component" value="Chromosome"/>
</dbReference>
<name>A0A4Y6PYP6_PERCE</name>
<accession>A0A4Y6PYP6</accession>
<dbReference type="AlphaFoldDB" id="A0A4Y6PYP6"/>
<protein>
    <submittedName>
        <fullName evidence="1">Uncharacterized protein</fullName>
    </submittedName>
</protein>
<organism evidence="1 2">
    <name type="scientific">Persicimonas caeni</name>
    <dbReference type="NCBI Taxonomy" id="2292766"/>
    <lineage>
        <taxon>Bacteria</taxon>
        <taxon>Deltaproteobacteria</taxon>
        <taxon>Bradymonadales</taxon>
        <taxon>Bradymonadaceae</taxon>
        <taxon>Persicimonas</taxon>
    </lineage>
</organism>
<proteinExistence type="predicted"/>
<evidence type="ECO:0000313" key="2">
    <source>
        <dbReference type="Proteomes" id="UP000315995"/>
    </source>
</evidence>
<evidence type="ECO:0000313" key="1">
    <source>
        <dbReference type="EMBL" id="QDG53360.1"/>
    </source>
</evidence>
<accession>A0A5B8YAC9</accession>
<dbReference type="RefSeq" id="WP_141199821.1">
    <property type="nucleotide sequence ID" value="NZ_CP041186.1"/>
</dbReference>
<gene>
    <name evidence="1" type="ORF">FIV42_22205</name>
</gene>
<keyword evidence="2" id="KW-1185">Reference proteome</keyword>
<dbReference type="EMBL" id="CP041186">
    <property type="protein sequence ID" value="QDG53360.1"/>
    <property type="molecule type" value="Genomic_DNA"/>
</dbReference>